<evidence type="ECO:0000313" key="7">
    <source>
        <dbReference type="Proteomes" id="UP000749559"/>
    </source>
</evidence>
<dbReference type="Proteomes" id="UP000749559">
    <property type="component" value="Unassembled WGS sequence"/>
</dbReference>
<organism evidence="6 7">
    <name type="scientific">Owenia fusiformis</name>
    <name type="common">Polychaete worm</name>
    <dbReference type="NCBI Taxonomy" id="6347"/>
    <lineage>
        <taxon>Eukaryota</taxon>
        <taxon>Metazoa</taxon>
        <taxon>Spiralia</taxon>
        <taxon>Lophotrochozoa</taxon>
        <taxon>Annelida</taxon>
        <taxon>Polychaeta</taxon>
        <taxon>Sedentaria</taxon>
        <taxon>Canalipalpata</taxon>
        <taxon>Sabellida</taxon>
        <taxon>Oweniida</taxon>
        <taxon>Oweniidae</taxon>
        <taxon>Owenia</taxon>
    </lineage>
</organism>
<evidence type="ECO:0000256" key="3">
    <source>
        <dbReference type="ARBA" id="ARBA00023157"/>
    </source>
</evidence>
<dbReference type="GO" id="GO:0009897">
    <property type="term" value="C:external side of plasma membrane"/>
    <property type="evidence" value="ECO:0007669"/>
    <property type="project" value="TreeGrafter"/>
</dbReference>
<evidence type="ECO:0000256" key="5">
    <source>
        <dbReference type="SAM" id="SignalP"/>
    </source>
</evidence>
<name>A0A8J1XR55_OWEFU</name>
<feature type="signal peptide" evidence="5">
    <location>
        <begin position="1"/>
        <end position="19"/>
    </location>
</feature>
<sequence>MLFKASIFVMIAFIHNVHSHGESDDHGGERCLEGPFHKTSPSPEGPDYNECFSWKNKSCCTAEFTQELRANKSVNIYNFHWDHCGPISQPCEQFIKDEECFYQCEPELIKYQHPDPDKKRMAHKVPICADYCNQWFDACMYDRTCVSNWQSDFHYIDEVYKCPNNTICRTYQDMYRDGRGLCNNMWGQSFYYEDKGYCMVMKFDPTTGNPNIRTGVNTGSCLKTLWHSSLAIVMAMLMEYIDRL</sequence>
<keyword evidence="3" id="KW-1015">Disulfide bond</keyword>
<dbReference type="InterPro" id="IPR004269">
    <property type="entry name" value="Folate_rcpt"/>
</dbReference>
<comment type="caution">
    <text evidence="6">The sequence shown here is derived from an EMBL/GenBank/DDBJ whole genome shotgun (WGS) entry which is preliminary data.</text>
</comment>
<dbReference type="EMBL" id="CAIIXF020000001">
    <property type="protein sequence ID" value="CAH1775940.1"/>
    <property type="molecule type" value="Genomic_DNA"/>
</dbReference>
<feature type="compositionally biased region" description="Basic and acidic residues" evidence="4">
    <location>
        <begin position="21"/>
        <end position="36"/>
    </location>
</feature>
<evidence type="ECO:0000256" key="1">
    <source>
        <dbReference type="ARBA" id="ARBA00007932"/>
    </source>
</evidence>
<dbReference type="PANTHER" id="PTHR10517:SF14">
    <property type="entry name" value="FOLATE RECEPTOR 1-RELATED"/>
    <property type="match status" value="1"/>
</dbReference>
<evidence type="ECO:0000256" key="4">
    <source>
        <dbReference type="SAM" id="MobiDB-lite"/>
    </source>
</evidence>
<accession>A0A8J1XR55</accession>
<dbReference type="GO" id="GO:0038023">
    <property type="term" value="F:signaling receptor activity"/>
    <property type="evidence" value="ECO:0007669"/>
    <property type="project" value="TreeGrafter"/>
</dbReference>
<feature type="region of interest" description="Disordered" evidence="4">
    <location>
        <begin position="21"/>
        <end position="41"/>
    </location>
</feature>
<keyword evidence="7" id="KW-1185">Reference proteome</keyword>
<evidence type="ECO:0000313" key="6">
    <source>
        <dbReference type="EMBL" id="CAH1775940.1"/>
    </source>
</evidence>
<keyword evidence="2 5" id="KW-0732">Signal</keyword>
<reference evidence="6" key="1">
    <citation type="submission" date="2022-03" db="EMBL/GenBank/DDBJ databases">
        <authorList>
            <person name="Martin C."/>
        </authorList>
    </citation>
    <scope>NUCLEOTIDE SEQUENCE</scope>
</reference>
<gene>
    <name evidence="6" type="ORF">OFUS_LOCUS3176</name>
</gene>
<proteinExistence type="inferred from homology"/>
<dbReference type="PANTHER" id="PTHR10517">
    <property type="entry name" value="FOLATE RECEPTOR"/>
    <property type="match status" value="1"/>
</dbReference>
<comment type="similarity">
    <text evidence="1">Belongs to the folate receptor family.</text>
</comment>
<dbReference type="InterPro" id="IPR018143">
    <property type="entry name" value="Folate_rcpt-like"/>
</dbReference>
<dbReference type="OrthoDB" id="567542at2759"/>
<evidence type="ECO:0000256" key="2">
    <source>
        <dbReference type="ARBA" id="ARBA00022729"/>
    </source>
</evidence>
<protein>
    <submittedName>
        <fullName evidence="6">Uncharacterized protein</fullName>
    </submittedName>
</protein>
<feature type="chain" id="PRO_5043859891" evidence="5">
    <location>
        <begin position="20"/>
        <end position="244"/>
    </location>
</feature>
<dbReference type="Pfam" id="PF03024">
    <property type="entry name" value="Folate_rec"/>
    <property type="match status" value="1"/>
</dbReference>
<dbReference type="AlphaFoldDB" id="A0A8J1XR55"/>